<keyword evidence="1" id="KW-0812">Transmembrane</keyword>
<proteinExistence type="predicted"/>
<accession>A0A2M3ZU79</accession>
<evidence type="ECO:0000313" key="2">
    <source>
        <dbReference type="EMBL" id="MBW32069.1"/>
    </source>
</evidence>
<reference evidence="2" key="1">
    <citation type="submission" date="2018-01" db="EMBL/GenBank/DDBJ databases">
        <title>An insight into the sialome of Amazonian anophelines.</title>
        <authorList>
            <person name="Ribeiro J.M."/>
            <person name="Scarpassa V."/>
            <person name="Calvo E."/>
        </authorList>
    </citation>
    <scope>NUCLEOTIDE SEQUENCE</scope>
    <source>
        <tissue evidence="2">Salivary glands</tissue>
    </source>
</reference>
<keyword evidence="1" id="KW-0472">Membrane</keyword>
<protein>
    <submittedName>
        <fullName evidence="2">Putative secreted peptide</fullName>
    </submittedName>
</protein>
<organism evidence="2">
    <name type="scientific">Anopheles braziliensis</name>
    <dbReference type="NCBI Taxonomy" id="58242"/>
    <lineage>
        <taxon>Eukaryota</taxon>
        <taxon>Metazoa</taxon>
        <taxon>Ecdysozoa</taxon>
        <taxon>Arthropoda</taxon>
        <taxon>Hexapoda</taxon>
        <taxon>Insecta</taxon>
        <taxon>Pterygota</taxon>
        <taxon>Neoptera</taxon>
        <taxon>Endopterygota</taxon>
        <taxon>Diptera</taxon>
        <taxon>Nematocera</taxon>
        <taxon>Culicoidea</taxon>
        <taxon>Culicidae</taxon>
        <taxon>Anophelinae</taxon>
        <taxon>Anopheles</taxon>
    </lineage>
</organism>
<dbReference type="AlphaFoldDB" id="A0A2M3ZU79"/>
<sequence>MHTICTHTASAMQFLHRFCIHVSLSLTLSRSLSLSVYVLFVFFFKKTGIISCICNLCQGPGTCLSSPFLPRFLSTGT</sequence>
<feature type="transmembrane region" description="Helical" evidence="1">
    <location>
        <begin position="20"/>
        <end position="44"/>
    </location>
</feature>
<evidence type="ECO:0000256" key="1">
    <source>
        <dbReference type="SAM" id="Phobius"/>
    </source>
</evidence>
<name>A0A2M3ZU79_9DIPT</name>
<dbReference type="EMBL" id="GGFM01011318">
    <property type="protein sequence ID" value="MBW32069.1"/>
    <property type="molecule type" value="Transcribed_RNA"/>
</dbReference>
<keyword evidence="1" id="KW-1133">Transmembrane helix</keyword>